<evidence type="ECO:0000256" key="2">
    <source>
        <dbReference type="ARBA" id="ARBA00004922"/>
    </source>
</evidence>
<dbReference type="KEGG" id="tpf:TPHA_0C04560"/>
<dbReference type="FunFam" id="3.90.550.10:FF:000177">
    <property type="entry name" value="MNN5p Alpha-1,2-mannosyltransferase"/>
    <property type="match status" value="1"/>
</dbReference>
<evidence type="ECO:0000256" key="11">
    <source>
        <dbReference type="SAM" id="Phobius"/>
    </source>
</evidence>
<dbReference type="GeneID" id="11533913"/>
<dbReference type="GO" id="GO:0000026">
    <property type="term" value="F:alpha-1,2-mannosyltransferase activity"/>
    <property type="evidence" value="ECO:0007669"/>
    <property type="project" value="TreeGrafter"/>
</dbReference>
<dbReference type="PANTHER" id="PTHR31646">
    <property type="entry name" value="ALPHA-1,2-MANNOSYLTRANSFERASE MNN2"/>
    <property type="match status" value="1"/>
</dbReference>
<evidence type="ECO:0000256" key="9">
    <source>
        <dbReference type="ARBA" id="ARBA00023136"/>
    </source>
</evidence>
<keyword evidence="4" id="KW-0808">Transferase</keyword>
<protein>
    <recommendedName>
        <fullName evidence="14">Alpha-1,2-mannosyltransferase MNN2</fullName>
    </recommendedName>
</protein>
<dbReference type="InterPro" id="IPR029044">
    <property type="entry name" value="Nucleotide-diphossugar_trans"/>
</dbReference>
<evidence type="ECO:0000256" key="6">
    <source>
        <dbReference type="ARBA" id="ARBA00022968"/>
    </source>
</evidence>
<dbReference type="GO" id="GO:0000139">
    <property type="term" value="C:Golgi membrane"/>
    <property type="evidence" value="ECO:0007669"/>
    <property type="project" value="UniProtKB-SubCell"/>
</dbReference>
<evidence type="ECO:0000256" key="10">
    <source>
        <dbReference type="ARBA" id="ARBA00023180"/>
    </source>
</evidence>
<keyword evidence="6" id="KW-0735">Signal-anchor</keyword>
<accession>G8BQU4</accession>
<dbReference type="GO" id="GO:0046354">
    <property type="term" value="P:mannan biosynthetic process"/>
    <property type="evidence" value="ECO:0007669"/>
    <property type="project" value="TreeGrafter"/>
</dbReference>
<dbReference type="RefSeq" id="XP_003685040.1">
    <property type="nucleotide sequence ID" value="XM_003684992.1"/>
</dbReference>
<proteinExistence type="inferred from homology"/>
<comment type="pathway">
    <text evidence="2">Protein modification; protein glycosylation.</text>
</comment>
<dbReference type="HOGENOM" id="CLU_013298_1_1_1"/>
<dbReference type="STRING" id="1071381.G8BQU4"/>
<evidence type="ECO:0000256" key="7">
    <source>
        <dbReference type="ARBA" id="ARBA00022989"/>
    </source>
</evidence>
<dbReference type="EMBL" id="HE612858">
    <property type="protein sequence ID" value="CCE62606.1"/>
    <property type="molecule type" value="Genomic_DNA"/>
</dbReference>
<reference evidence="12 13" key="1">
    <citation type="journal article" date="2011" name="Proc. Natl. Acad. Sci. U.S.A.">
        <title>Evolutionary erosion of yeast sex chromosomes by mating-type switching accidents.</title>
        <authorList>
            <person name="Gordon J.L."/>
            <person name="Armisen D."/>
            <person name="Proux-Wera E."/>
            <person name="Oheigeartaigh S.S."/>
            <person name="Byrne K.P."/>
            <person name="Wolfe K.H."/>
        </authorList>
    </citation>
    <scope>NUCLEOTIDE SEQUENCE [LARGE SCALE GENOMIC DNA]</scope>
    <source>
        <strain evidence="13">ATCC 24235 / CBS 4417 / NBRC 1672 / NRRL Y-8282 / UCD 70-5</strain>
    </source>
</reference>
<comment type="subcellular location">
    <subcellularLocation>
        <location evidence="1">Golgi apparatus membrane</location>
        <topology evidence="1">Single-pass type II membrane protein</topology>
    </subcellularLocation>
</comment>
<feature type="transmembrane region" description="Helical" evidence="11">
    <location>
        <begin position="12"/>
        <end position="30"/>
    </location>
</feature>
<evidence type="ECO:0000313" key="12">
    <source>
        <dbReference type="EMBL" id="CCE62606.1"/>
    </source>
</evidence>
<keyword evidence="10" id="KW-0325">Glycoprotein</keyword>
<organism evidence="12 13">
    <name type="scientific">Tetrapisispora phaffii (strain ATCC 24235 / CBS 4417 / NBRC 1672 / NRRL Y-8282 / UCD 70-5)</name>
    <name type="common">Yeast</name>
    <name type="synonym">Fabospora phaffii</name>
    <dbReference type="NCBI Taxonomy" id="1071381"/>
    <lineage>
        <taxon>Eukaryota</taxon>
        <taxon>Fungi</taxon>
        <taxon>Dikarya</taxon>
        <taxon>Ascomycota</taxon>
        <taxon>Saccharomycotina</taxon>
        <taxon>Saccharomycetes</taxon>
        <taxon>Saccharomycetales</taxon>
        <taxon>Saccharomycetaceae</taxon>
        <taxon>Tetrapisispora</taxon>
    </lineage>
</organism>
<dbReference type="OMA" id="VDVIGYW"/>
<evidence type="ECO:0000256" key="5">
    <source>
        <dbReference type="ARBA" id="ARBA00022692"/>
    </source>
</evidence>
<dbReference type="OrthoDB" id="430354at2759"/>
<keyword evidence="5 11" id="KW-0812">Transmembrane</keyword>
<keyword evidence="8" id="KW-0333">Golgi apparatus</keyword>
<dbReference type="InterPro" id="IPR022751">
    <property type="entry name" value="Alpha_mannosyltransferase"/>
</dbReference>
<evidence type="ECO:0000256" key="8">
    <source>
        <dbReference type="ARBA" id="ARBA00023034"/>
    </source>
</evidence>
<dbReference type="Pfam" id="PF11051">
    <property type="entry name" value="Mannosyl_trans3"/>
    <property type="match status" value="1"/>
</dbReference>
<gene>
    <name evidence="12" type="primary">TPHA0C04560</name>
    <name evidence="12" type="ordered locus">TPHA_0C04560</name>
</gene>
<evidence type="ECO:0008006" key="14">
    <source>
        <dbReference type="Google" id="ProtNLM"/>
    </source>
</evidence>
<dbReference type="Proteomes" id="UP000005666">
    <property type="component" value="Chromosome 3"/>
</dbReference>
<sequence length="573" mass="65537">MINISGRRFSRLFKISAIVLCVFIISAVFLSSNRGLYNVTGLENNNEPSFASDPSIKKTFSSIFDAIKKHSPDKEVVRKKNDNCLLDGTVGTGNNDVKNWHRLSQKSMEGCLELSDSEINTLKSKHDAYIQSLEEIAVEKIHYKGKGIAIVGGGKFSLLAFLVVKTIRKFETTLPIEIFIPPQDVEDELEFCQQLLPEDNAKCIYLSDILPSQDIKKYEFKRYQYKSLAILASSFDDLLLIDADNFPIKNLDGIFDNEPYTSTGLILWPDFWRRSANPKFYEITGIELDTKKRVRNAIDDLTPPEVYTEDFSKLADVPFHDFSGTLPDPSTESGQMMINKGKHMKTLLLALYYNVNGPSWYYPILSQGAAGEGDKETVIAAALHNKAKFYQVKFKTGVEGYHQSNGRGFRGVAMLQHDFVQDFARYEDATARIKELYSTESFKQFDSGYSIDAFYEKYISQVNTDIPEEKRKIDVLFVHSHLPKFDPVPLWQSQDLIEDGKHFRSYTSLKKINYFDIELQNFEIFDKYICQDTIAFPYIKNEVKDADMPDLCNYIKNRLSYLQETHESVTSVA</sequence>
<evidence type="ECO:0000313" key="13">
    <source>
        <dbReference type="Proteomes" id="UP000005666"/>
    </source>
</evidence>
<evidence type="ECO:0000256" key="1">
    <source>
        <dbReference type="ARBA" id="ARBA00004323"/>
    </source>
</evidence>
<comment type="similarity">
    <text evidence="3">Belongs to the MNN1/MNT family.</text>
</comment>
<keyword evidence="13" id="KW-1185">Reference proteome</keyword>
<dbReference type="AlphaFoldDB" id="G8BQU4"/>
<dbReference type="PANTHER" id="PTHR31646:SF1">
    <property type="entry name" value="ALPHA-1,2-MANNOSYLTRANSFERASE MNN2"/>
    <property type="match status" value="1"/>
</dbReference>
<dbReference type="SUPFAM" id="SSF53448">
    <property type="entry name" value="Nucleotide-diphospho-sugar transferases"/>
    <property type="match status" value="1"/>
</dbReference>
<evidence type="ECO:0000256" key="4">
    <source>
        <dbReference type="ARBA" id="ARBA00022679"/>
    </source>
</evidence>
<name>G8BQU4_TETPH</name>
<dbReference type="eggNOG" id="ENOG502QQ16">
    <property type="taxonomic scope" value="Eukaryota"/>
</dbReference>
<keyword evidence="7 11" id="KW-1133">Transmembrane helix</keyword>
<evidence type="ECO:0000256" key="3">
    <source>
        <dbReference type="ARBA" id="ARBA00009105"/>
    </source>
</evidence>
<keyword evidence="9 11" id="KW-0472">Membrane</keyword>